<evidence type="ECO:0000256" key="2">
    <source>
        <dbReference type="ARBA" id="ARBA00012418"/>
    </source>
</evidence>
<dbReference type="GO" id="GO:0046983">
    <property type="term" value="F:protein dimerization activity"/>
    <property type="evidence" value="ECO:0007669"/>
    <property type="project" value="InterPro"/>
</dbReference>
<dbReference type="Pfam" id="PF01000">
    <property type="entry name" value="RNA_pol_A_bac"/>
    <property type="match status" value="1"/>
</dbReference>
<feature type="region of interest" description="Alpha C-terminal domain (alpha-CTD)" evidence="11">
    <location>
        <begin position="245"/>
        <end position="310"/>
    </location>
</feature>
<evidence type="ECO:0000256" key="3">
    <source>
        <dbReference type="ARBA" id="ARBA00015972"/>
    </source>
</evidence>
<gene>
    <name evidence="11" type="primary">rpoA</name>
    <name evidence="13" type="ORF">A2690_03885</name>
</gene>
<dbReference type="SUPFAM" id="SSF47789">
    <property type="entry name" value="C-terminal domain of RNA polymerase alpha subunit"/>
    <property type="match status" value="1"/>
</dbReference>
<sequence>MLRPNFTVAKEKVNSTYGQFILSPLPYGYGQSLGNAIRRVLLSSIPGYAVTYMKINNVTHAFSTIDGVKESVLEMILNVKQLRFQAVGDGPFTLKVVAKGKGKIYGRDLKGDNVSVVNGDQLIAEATVASTTLDITLQIEKGVGYSPSEDRVEKEFGMMTIDAVFSPVIKTNFRIEGTRVGRVSNFDKLILEIWTDGTINPETSLKQASGILADFYSYIVDGKEPEVDSSNKSMNVLDTNQKKDTKAEETIIDELDLPTRVINALLRENIETVGDLIERGRESLVDLKGVGRKSIDLIEKELHKFGLEFN</sequence>
<accession>A0A1F7GBX8</accession>
<evidence type="ECO:0000313" key="14">
    <source>
        <dbReference type="Proteomes" id="UP000178372"/>
    </source>
</evidence>
<dbReference type="GO" id="GO:0000428">
    <property type="term" value="C:DNA-directed RNA polymerase complex"/>
    <property type="evidence" value="ECO:0007669"/>
    <property type="project" value="UniProtKB-KW"/>
</dbReference>
<feature type="region of interest" description="Alpha N-terminal domain (alpha-NTD)" evidence="11">
    <location>
        <begin position="1"/>
        <end position="222"/>
    </location>
</feature>
<protein>
    <recommendedName>
        <fullName evidence="3 11">DNA-directed RNA polymerase subunit alpha</fullName>
        <shortName evidence="11">RNAP subunit alpha</shortName>
        <ecNumber evidence="2 11">2.7.7.6</ecNumber>
    </recommendedName>
    <alternativeName>
        <fullName evidence="9 11">RNA polymerase subunit alpha</fullName>
    </alternativeName>
    <alternativeName>
        <fullName evidence="8 11">Transcriptase subunit alpha</fullName>
    </alternativeName>
</protein>
<dbReference type="InterPro" id="IPR011260">
    <property type="entry name" value="RNAP_asu_C"/>
</dbReference>
<comment type="subunit">
    <text evidence="11">Homodimer. The RNAP catalytic core consists of 2 alpha, 1 beta, 1 beta' and 1 omega subunit. When a sigma factor is associated with the core the holoenzyme is formed, which can initiate transcription.</text>
</comment>
<proteinExistence type="inferred from homology"/>
<dbReference type="InterPro" id="IPR011262">
    <property type="entry name" value="DNA-dir_RNA_pol_insert"/>
</dbReference>
<dbReference type="InterPro" id="IPR036603">
    <property type="entry name" value="RBP11-like"/>
</dbReference>
<feature type="domain" description="DNA-directed RNA polymerase RpoA/D/Rpb3-type" evidence="12">
    <location>
        <begin position="17"/>
        <end position="222"/>
    </location>
</feature>
<dbReference type="InterPro" id="IPR011263">
    <property type="entry name" value="DNA-dir_RNA_pol_RpoA/D/Rpb3"/>
</dbReference>
<dbReference type="SUPFAM" id="SSF56553">
    <property type="entry name" value="Insert subdomain of RNA polymerase alpha subunit"/>
    <property type="match status" value="1"/>
</dbReference>
<evidence type="ECO:0000256" key="4">
    <source>
        <dbReference type="ARBA" id="ARBA00022478"/>
    </source>
</evidence>
<dbReference type="EMBL" id="MFZF01000016">
    <property type="protein sequence ID" value="OGK16461.1"/>
    <property type="molecule type" value="Genomic_DNA"/>
</dbReference>
<dbReference type="AlphaFoldDB" id="A0A1F7GBX8"/>
<comment type="catalytic activity">
    <reaction evidence="10 11">
        <text>RNA(n) + a ribonucleoside 5'-triphosphate = RNA(n+1) + diphosphate</text>
        <dbReference type="Rhea" id="RHEA:21248"/>
        <dbReference type="Rhea" id="RHEA-COMP:14527"/>
        <dbReference type="Rhea" id="RHEA-COMP:17342"/>
        <dbReference type="ChEBI" id="CHEBI:33019"/>
        <dbReference type="ChEBI" id="CHEBI:61557"/>
        <dbReference type="ChEBI" id="CHEBI:140395"/>
        <dbReference type="EC" id="2.7.7.6"/>
    </reaction>
</comment>
<organism evidence="13 14">
    <name type="scientific">Candidatus Roizmanbacteria bacterium RIFCSPHIGHO2_01_FULL_39_12b</name>
    <dbReference type="NCBI Taxonomy" id="1802030"/>
    <lineage>
        <taxon>Bacteria</taxon>
        <taxon>Candidatus Roizmaniibacteriota</taxon>
    </lineage>
</organism>
<comment type="function">
    <text evidence="11">DNA-dependent RNA polymerase catalyzes the transcription of DNA into RNA using the four ribonucleoside triphosphates as substrates.</text>
</comment>
<keyword evidence="4 11" id="KW-0240">DNA-directed RNA polymerase</keyword>
<evidence type="ECO:0000256" key="1">
    <source>
        <dbReference type="ARBA" id="ARBA00007123"/>
    </source>
</evidence>
<dbReference type="HAMAP" id="MF_00059">
    <property type="entry name" value="RNApol_bact_RpoA"/>
    <property type="match status" value="1"/>
</dbReference>
<evidence type="ECO:0000256" key="6">
    <source>
        <dbReference type="ARBA" id="ARBA00022695"/>
    </source>
</evidence>
<reference evidence="13 14" key="1">
    <citation type="journal article" date="2016" name="Nat. Commun.">
        <title>Thousands of microbial genomes shed light on interconnected biogeochemical processes in an aquifer system.</title>
        <authorList>
            <person name="Anantharaman K."/>
            <person name="Brown C.T."/>
            <person name="Hug L.A."/>
            <person name="Sharon I."/>
            <person name="Castelle C.J."/>
            <person name="Probst A.J."/>
            <person name="Thomas B.C."/>
            <person name="Singh A."/>
            <person name="Wilkins M.J."/>
            <person name="Karaoz U."/>
            <person name="Brodie E.L."/>
            <person name="Williams K.H."/>
            <person name="Hubbard S.S."/>
            <person name="Banfield J.F."/>
        </authorList>
    </citation>
    <scope>NUCLEOTIDE SEQUENCE [LARGE SCALE GENOMIC DNA]</scope>
</reference>
<evidence type="ECO:0000256" key="10">
    <source>
        <dbReference type="ARBA" id="ARBA00048552"/>
    </source>
</evidence>
<dbReference type="Proteomes" id="UP000178372">
    <property type="component" value="Unassembled WGS sequence"/>
</dbReference>
<keyword evidence="6 11" id="KW-0548">Nucleotidyltransferase</keyword>
<dbReference type="Pfam" id="PF03118">
    <property type="entry name" value="RNA_pol_A_CTD"/>
    <property type="match status" value="1"/>
</dbReference>
<dbReference type="GO" id="GO:0003899">
    <property type="term" value="F:DNA-directed RNA polymerase activity"/>
    <property type="evidence" value="ECO:0007669"/>
    <property type="project" value="UniProtKB-UniRule"/>
</dbReference>
<dbReference type="NCBIfam" id="NF003519">
    <property type="entry name" value="PRK05182.2-5"/>
    <property type="match status" value="1"/>
</dbReference>
<dbReference type="InterPro" id="IPR036643">
    <property type="entry name" value="RNApol_insert_sf"/>
</dbReference>
<dbReference type="NCBIfam" id="TIGR02027">
    <property type="entry name" value="rpoA"/>
    <property type="match status" value="1"/>
</dbReference>
<dbReference type="Gene3D" id="3.30.1360.10">
    <property type="entry name" value="RNA polymerase, RBP11-like subunit"/>
    <property type="match status" value="1"/>
</dbReference>
<dbReference type="InterPro" id="IPR011773">
    <property type="entry name" value="DNA-dir_RpoA"/>
</dbReference>
<dbReference type="SMART" id="SM00662">
    <property type="entry name" value="RPOLD"/>
    <property type="match status" value="1"/>
</dbReference>
<evidence type="ECO:0000256" key="7">
    <source>
        <dbReference type="ARBA" id="ARBA00023163"/>
    </source>
</evidence>
<dbReference type="Gene3D" id="2.170.120.12">
    <property type="entry name" value="DNA-directed RNA polymerase, insert domain"/>
    <property type="match status" value="1"/>
</dbReference>
<dbReference type="GO" id="GO:0005737">
    <property type="term" value="C:cytoplasm"/>
    <property type="evidence" value="ECO:0007669"/>
    <property type="project" value="UniProtKB-ARBA"/>
</dbReference>
<dbReference type="GO" id="GO:0003677">
    <property type="term" value="F:DNA binding"/>
    <property type="evidence" value="ECO:0007669"/>
    <property type="project" value="UniProtKB-UniRule"/>
</dbReference>
<dbReference type="SUPFAM" id="SSF55257">
    <property type="entry name" value="RBP11-like subunits of RNA polymerase"/>
    <property type="match status" value="1"/>
</dbReference>
<evidence type="ECO:0000256" key="9">
    <source>
        <dbReference type="ARBA" id="ARBA00033070"/>
    </source>
</evidence>
<dbReference type="EC" id="2.7.7.6" evidence="2 11"/>
<keyword evidence="7 11" id="KW-0804">Transcription</keyword>
<comment type="caution">
    <text evidence="13">The sequence shown here is derived from an EMBL/GenBank/DDBJ whole genome shotgun (WGS) entry which is preliminary data.</text>
</comment>
<evidence type="ECO:0000256" key="5">
    <source>
        <dbReference type="ARBA" id="ARBA00022679"/>
    </source>
</evidence>
<dbReference type="FunFam" id="2.170.120.12:FF:000001">
    <property type="entry name" value="DNA-directed RNA polymerase subunit alpha"/>
    <property type="match status" value="1"/>
</dbReference>
<evidence type="ECO:0000256" key="8">
    <source>
        <dbReference type="ARBA" id="ARBA00032524"/>
    </source>
</evidence>
<dbReference type="Gene3D" id="1.10.150.20">
    <property type="entry name" value="5' to 3' exonuclease, C-terminal subdomain"/>
    <property type="match status" value="1"/>
</dbReference>
<comment type="similarity">
    <text evidence="1 11">Belongs to the RNA polymerase alpha chain family.</text>
</comment>
<name>A0A1F7GBX8_9BACT</name>
<dbReference type="GO" id="GO:0006351">
    <property type="term" value="P:DNA-templated transcription"/>
    <property type="evidence" value="ECO:0007669"/>
    <property type="project" value="UniProtKB-UniRule"/>
</dbReference>
<dbReference type="Pfam" id="PF01193">
    <property type="entry name" value="RNA_pol_L"/>
    <property type="match status" value="1"/>
</dbReference>
<comment type="domain">
    <text evidence="11">The N-terminal domain is essential for RNAP assembly and basal transcription, whereas the C-terminal domain is involved in interaction with transcriptional regulators and with upstream promoter elements.</text>
</comment>
<keyword evidence="5 11" id="KW-0808">Transferase</keyword>
<dbReference type="CDD" id="cd06928">
    <property type="entry name" value="RNAP_alpha_NTD"/>
    <property type="match status" value="1"/>
</dbReference>
<evidence type="ECO:0000313" key="13">
    <source>
        <dbReference type="EMBL" id="OGK16461.1"/>
    </source>
</evidence>
<evidence type="ECO:0000259" key="12">
    <source>
        <dbReference type="SMART" id="SM00662"/>
    </source>
</evidence>
<evidence type="ECO:0000256" key="11">
    <source>
        <dbReference type="HAMAP-Rule" id="MF_00059"/>
    </source>
</evidence>